<evidence type="ECO:0000256" key="10">
    <source>
        <dbReference type="SAM" id="Phobius"/>
    </source>
</evidence>
<dbReference type="Proteomes" id="UP000199103">
    <property type="component" value="Chromosome I"/>
</dbReference>
<dbReference type="GO" id="GO:0000103">
    <property type="term" value="P:sulfate assimilation"/>
    <property type="evidence" value="ECO:0007669"/>
    <property type="project" value="TreeGrafter"/>
</dbReference>
<comment type="subcellular location">
    <subcellularLocation>
        <location evidence="1">Membrane</location>
        <topology evidence="1">Multi-pass membrane protein</topology>
    </subcellularLocation>
</comment>
<keyword evidence="5" id="KW-0028">Amino-acid biosynthesis</keyword>
<dbReference type="STRING" id="630515.SAMN04489812_4011"/>
<evidence type="ECO:0000256" key="4">
    <source>
        <dbReference type="ARBA" id="ARBA00022519"/>
    </source>
</evidence>
<keyword evidence="6 10" id="KW-0812">Transmembrane</keyword>
<keyword evidence="2" id="KW-0813">Transport</keyword>
<dbReference type="AlphaFoldDB" id="A0A1H1XBK4"/>
<dbReference type="InterPro" id="IPR050480">
    <property type="entry name" value="CysZ-like"/>
</dbReference>
<feature type="transmembrane region" description="Helical" evidence="10">
    <location>
        <begin position="165"/>
        <end position="188"/>
    </location>
</feature>
<evidence type="ECO:0000313" key="11">
    <source>
        <dbReference type="EMBL" id="SDT06647.1"/>
    </source>
</evidence>
<name>A0A1H1XBK4_9ACTN</name>
<dbReference type="GO" id="GO:0019344">
    <property type="term" value="P:cysteine biosynthetic process"/>
    <property type="evidence" value="ECO:0007669"/>
    <property type="project" value="TreeGrafter"/>
</dbReference>
<feature type="transmembrane region" description="Helical" evidence="10">
    <location>
        <begin position="208"/>
        <end position="231"/>
    </location>
</feature>
<dbReference type="GO" id="GO:0009675">
    <property type="term" value="F:high-affinity sulfate:proton symporter activity"/>
    <property type="evidence" value="ECO:0007669"/>
    <property type="project" value="TreeGrafter"/>
</dbReference>
<gene>
    <name evidence="11" type="ORF">SAMN04489812_4011</name>
</gene>
<proteinExistence type="predicted"/>
<feature type="transmembrane region" description="Helical" evidence="10">
    <location>
        <begin position="140"/>
        <end position="159"/>
    </location>
</feature>
<evidence type="ECO:0000256" key="9">
    <source>
        <dbReference type="ARBA" id="ARBA00023136"/>
    </source>
</evidence>
<keyword evidence="8" id="KW-0764">Sulfate transport</keyword>
<evidence type="ECO:0000256" key="3">
    <source>
        <dbReference type="ARBA" id="ARBA00022475"/>
    </source>
</evidence>
<feature type="transmembrane region" description="Helical" evidence="10">
    <location>
        <begin position="77"/>
        <end position="100"/>
    </location>
</feature>
<dbReference type="InterPro" id="IPR059112">
    <property type="entry name" value="CysZ/EI24"/>
</dbReference>
<accession>A0A1H1XBK4</accession>
<evidence type="ECO:0000256" key="2">
    <source>
        <dbReference type="ARBA" id="ARBA00022448"/>
    </source>
</evidence>
<protein>
    <submittedName>
        <fullName evidence="11">CysZ protein</fullName>
    </submittedName>
</protein>
<sequence length="255" mass="26682">MITEALSGAALLGRGLGLVLGKRRIMLLGGLPPLITSIIFLALLITLIGNLGDLLPAIAAFAAGWPGWLHVTMEVAIGIALVGGSILIMVLVFSAVTLAVGSPAYDKIAELVDHELGDPPQAPPEERLPAAVGRAIRQTLALVVISLIGAIAFALLGLVPLLGQVLAPVLSALFGAWLLCIELLGPAFERRGLLRLSDRRVAMARRRWHTLGFAVPCFLLLAIPFVSVLVFPAATAGATLLARDLRAEEALPDNG</sequence>
<dbReference type="RefSeq" id="WP_091527192.1">
    <property type="nucleotide sequence ID" value="NZ_LT629772.1"/>
</dbReference>
<evidence type="ECO:0000256" key="1">
    <source>
        <dbReference type="ARBA" id="ARBA00004141"/>
    </source>
</evidence>
<evidence type="ECO:0000256" key="5">
    <source>
        <dbReference type="ARBA" id="ARBA00022605"/>
    </source>
</evidence>
<keyword evidence="9 10" id="KW-0472">Membrane</keyword>
<keyword evidence="12" id="KW-1185">Reference proteome</keyword>
<keyword evidence="4" id="KW-0997">Cell inner membrane</keyword>
<dbReference type="Pfam" id="PF07264">
    <property type="entry name" value="EI24"/>
    <property type="match status" value="1"/>
</dbReference>
<dbReference type="OrthoDB" id="3375053at2"/>
<dbReference type="PANTHER" id="PTHR37468:SF1">
    <property type="entry name" value="SULFATE TRANSPORTER CYSZ"/>
    <property type="match status" value="1"/>
</dbReference>
<evidence type="ECO:0000313" key="12">
    <source>
        <dbReference type="Proteomes" id="UP000199103"/>
    </source>
</evidence>
<keyword evidence="3" id="KW-1003">Cell membrane</keyword>
<feature type="transmembrane region" description="Helical" evidence="10">
    <location>
        <begin position="27"/>
        <end position="47"/>
    </location>
</feature>
<evidence type="ECO:0000256" key="6">
    <source>
        <dbReference type="ARBA" id="ARBA00022692"/>
    </source>
</evidence>
<reference evidence="11 12" key="1">
    <citation type="submission" date="2016-10" db="EMBL/GenBank/DDBJ databases">
        <authorList>
            <person name="de Groot N.N."/>
        </authorList>
    </citation>
    <scope>NUCLEOTIDE SEQUENCE [LARGE SCALE GENOMIC DNA]</scope>
    <source>
        <strain evidence="11 12">DSM 21800</strain>
    </source>
</reference>
<keyword evidence="7 10" id="KW-1133">Transmembrane helix</keyword>
<dbReference type="EMBL" id="LT629772">
    <property type="protein sequence ID" value="SDT06647.1"/>
    <property type="molecule type" value="Genomic_DNA"/>
</dbReference>
<dbReference type="PANTHER" id="PTHR37468">
    <property type="entry name" value="SULFATE TRANSPORTER CYSZ"/>
    <property type="match status" value="1"/>
</dbReference>
<evidence type="ECO:0000256" key="8">
    <source>
        <dbReference type="ARBA" id="ARBA00023032"/>
    </source>
</evidence>
<evidence type="ECO:0000256" key="7">
    <source>
        <dbReference type="ARBA" id="ARBA00022989"/>
    </source>
</evidence>
<dbReference type="GO" id="GO:0005886">
    <property type="term" value="C:plasma membrane"/>
    <property type="evidence" value="ECO:0007669"/>
    <property type="project" value="TreeGrafter"/>
</dbReference>
<organism evidence="11 12">
    <name type="scientific">Microlunatus soli</name>
    <dbReference type="NCBI Taxonomy" id="630515"/>
    <lineage>
        <taxon>Bacteria</taxon>
        <taxon>Bacillati</taxon>
        <taxon>Actinomycetota</taxon>
        <taxon>Actinomycetes</taxon>
        <taxon>Propionibacteriales</taxon>
        <taxon>Propionibacteriaceae</taxon>
        <taxon>Microlunatus</taxon>
    </lineage>
</organism>